<accession>A0A6A6TDI0</accession>
<organism evidence="2 3">
    <name type="scientific">Lophiostoma macrostomum CBS 122681</name>
    <dbReference type="NCBI Taxonomy" id="1314788"/>
    <lineage>
        <taxon>Eukaryota</taxon>
        <taxon>Fungi</taxon>
        <taxon>Dikarya</taxon>
        <taxon>Ascomycota</taxon>
        <taxon>Pezizomycotina</taxon>
        <taxon>Dothideomycetes</taxon>
        <taxon>Pleosporomycetidae</taxon>
        <taxon>Pleosporales</taxon>
        <taxon>Lophiostomataceae</taxon>
        <taxon>Lophiostoma</taxon>
    </lineage>
</organism>
<dbReference type="Gene3D" id="3.10.180.10">
    <property type="entry name" value="2,3-Dihydroxybiphenyl 1,2-Dioxygenase, domain 1"/>
    <property type="match status" value="1"/>
</dbReference>
<protein>
    <recommendedName>
        <fullName evidence="1">Glyoxalase-like domain-containing protein</fullName>
    </recommendedName>
</protein>
<dbReference type="AlphaFoldDB" id="A0A6A6TDI0"/>
<name>A0A6A6TDI0_9PLEO</name>
<keyword evidence="3" id="KW-1185">Reference proteome</keyword>
<proteinExistence type="predicted"/>
<evidence type="ECO:0000313" key="2">
    <source>
        <dbReference type="EMBL" id="KAF2657890.1"/>
    </source>
</evidence>
<dbReference type="PANTHER" id="PTHR40265">
    <property type="entry name" value="BLL2707 PROTEIN"/>
    <property type="match status" value="1"/>
</dbReference>
<dbReference type="Pfam" id="PF13468">
    <property type="entry name" value="Glyoxalase_3"/>
    <property type="match status" value="1"/>
</dbReference>
<evidence type="ECO:0000259" key="1">
    <source>
        <dbReference type="Pfam" id="PF13468"/>
    </source>
</evidence>
<reference evidence="2" key="1">
    <citation type="journal article" date="2020" name="Stud. Mycol.">
        <title>101 Dothideomycetes genomes: a test case for predicting lifestyles and emergence of pathogens.</title>
        <authorList>
            <person name="Haridas S."/>
            <person name="Albert R."/>
            <person name="Binder M."/>
            <person name="Bloem J."/>
            <person name="Labutti K."/>
            <person name="Salamov A."/>
            <person name="Andreopoulos B."/>
            <person name="Baker S."/>
            <person name="Barry K."/>
            <person name="Bills G."/>
            <person name="Bluhm B."/>
            <person name="Cannon C."/>
            <person name="Castanera R."/>
            <person name="Culley D."/>
            <person name="Daum C."/>
            <person name="Ezra D."/>
            <person name="Gonzalez J."/>
            <person name="Henrissat B."/>
            <person name="Kuo A."/>
            <person name="Liang C."/>
            <person name="Lipzen A."/>
            <person name="Lutzoni F."/>
            <person name="Magnuson J."/>
            <person name="Mondo S."/>
            <person name="Nolan M."/>
            <person name="Ohm R."/>
            <person name="Pangilinan J."/>
            <person name="Park H.-J."/>
            <person name="Ramirez L."/>
            <person name="Alfaro M."/>
            <person name="Sun H."/>
            <person name="Tritt A."/>
            <person name="Yoshinaga Y."/>
            <person name="Zwiers L.-H."/>
            <person name="Turgeon B."/>
            <person name="Goodwin S."/>
            <person name="Spatafora J."/>
            <person name="Crous P."/>
            <person name="Grigoriev I."/>
        </authorList>
    </citation>
    <scope>NUCLEOTIDE SEQUENCE</scope>
    <source>
        <strain evidence="2">CBS 122681</strain>
    </source>
</reference>
<dbReference type="Proteomes" id="UP000799324">
    <property type="component" value="Unassembled WGS sequence"/>
</dbReference>
<dbReference type="InterPro" id="IPR029068">
    <property type="entry name" value="Glyas_Bleomycin-R_OHBP_Dase"/>
</dbReference>
<dbReference type="OrthoDB" id="408973at2759"/>
<gene>
    <name evidence="2" type="ORF">K491DRAFT_756490</name>
</gene>
<dbReference type="InterPro" id="IPR025870">
    <property type="entry name" value="Glyoxalase-like_dom"/>
</dbReference>
<evidence type="ECO:0000313" key="3">
    <source>
        <dbReference type="Proteomes" id="UP000799324"/>
    </source>
</evidence>
<sequence>MEHLQPDAQALDHLILFVPCDPDSRTPIIPSFFKDNFTLTPGGTHADGLSANTLILLSDGCYIELICFLPQPPDSTAISTHWWGPDATRKGWADWCLTNVHSPKQNWERFKGTYSEPIEGGRKRPDGKDVKWAVTFPQGENGGQQVRGKKPFFCHDITPRDYRVPITKDSVKHPCGALYVIRLTVIVETEQELEDMLRVNGDYQGNPKKVFKKRGFCGQIFGFHKVREVPGMHSGPEVILRLPENDEERIKVKGRGFWYGDVMLAGEAGEGREEGTPVRLDEDEDFGGVWVEYVERQLD</sequence>
<dbReference type="PANTHER" id="PTHR40265:SF1">
    <property type="entry name" value="GLYOXALASE-LIKE DOMAIN-CONTAINING PROTEIN"/>
    <property type="match status" value="1"/>
</dbReference>
<feature type="domain" description="Glyoxalase-like" evidence="1">
    <location>
        <begin position="11"/>
        <end position="195"/>
    </location>
</feature>
<dbReference type="EMBL" id="MU004320">
    <property type="protein sequence ID" value="KAF2657890.1"/>
    <property type="molecule type" value="Genomic_DNA"/>
</dbReference>